<keyword evidence="2 7" id="KW-0812">Transmembrane</keyword>
<feature type="domain" description="Rhodopsin" evidence="8">
    <location>
        <begin position="1"/>
        <end position="219"/>
    </location>
</feature>
<evidence type="ECO:0000256" key="5">
    <source>
        <dbReference type="ARBA" id="ARBA00038359"/>
    </source>
</evidence>
<keyword evidence="4 7" id="KW-0472">Membrane</keyword>
<keyword evidence="3 7" id="KW-1133">Transmembrane helix</keyword>
<evidence type="ECO:0000256" key="2">
    <source>
        <dbReference type="ARBA" id="ARBA00022692"/>
    </source>
</evidence>
<dbReference type="GO" id="GO:0016020">
    <property type="term" value="C:membrane"/>
    <property type="evidence" value="ECO:0007669"/>
    <property type="project" value="UniProtKB-SubCell"/>
</dbReference>
<comment type="caution">
    <text evidence="9">The sequence shown here is derived from an EMBL/GenBank/DDBJ whole genome shotgun (WGS) entry which is preliminary data.</text>
</comment>
<feature type="transmembrane region" description="Helical" evidence="7">
    <location>
        <begin position="154"/>
        <end position="177"/>
    </location>
</feature>
<dbReference type="Proteomes" id="UP001280581">
    <property type="component" value="Unassembled WGS sequence"/>
</dbReference>
<dbReference type="PANTHER" id="PTHR33048">
    <property type="entry name" value="PTH11-LIKE INTEGRAL MEMBRANE PROTEIN (AFU_ORTHOLOGUE AFUA_5G11245)"/>
    <property type="match status" value="1"/>
</dbReference>
<feature type="non-terminal residue" evidence="9">
    <location>
        <position position="1"/>
    </location>
</feature>
<reference evidence="9 10" key="1">
    <citation type="submission" date="2021-02" db="EMBL/GenBank/DDBJ databases">
        <title>Genome assembly of Pseudopithomyces chartarum.</title>
        <authorList>
            <person name="Jauregui R."/>
            <person name="Singh J."/>
            <person name="Voisey C."/>
        </authorList>
    </citation>
    <scope>NUCLEOTIDE SEQUENCE [LARGE SCALE GENOMIC DNA]</scope>
    <source>
        <strain evidence="9 10">AGR01</strain>
    </source>
</reference>
<feature type="transmembrane region" description="Helical" evidence="7">
    <location>
        <begin position="189"/>
        <end position="213"/>
    </location>
</feature>
<dbReference type="PANTHER" id="PTHR33048:SF129">
    <property type="entry name" value="INTEGRAL MEMBRANE PROTEIN-RELATED"/>
    <property type="match status" value="1"/>
</dbReference>
<name>A0AAN6RBP4_9PLEO</name>
<feature type="compositionally biased region" description="Polar residues" evidence="6">
    <location>
        <begin position="321"/>
        <end position="346"/>
    </location>
</feature>
<keyword evidence="10" id="KW-1185">Reference proteome</keyword>
<feature type="transmembrane region" description="Helical" evidence="7">
    <location>
        <begin position="37"/>
        <end position="60"/>
    </location>
</feature>
<comment type="subcellular location">
    <subcellularLocation>
        <location evidence="1">Membrane</location>
        <topology evidence="1">Multi-pass membrane protein</topology>
    </subcellularLocation>
</comment>
<evidence type="ECO:0000256" key="4">
    <source>
        <dbReference type="ARBA" id="ARBA00023136"/>
    </source>
</evidence>
<comment type="similarity">
    <text evidence="5">Belongs to the SAT4 family.</text>
</comment>
<evidence type="ECO:0000259" key="8">
    <source>
        <dbReference type="Pfam" id="PF20684"/>
    </source>
</evidence>
<dbReference type="InterPro" id="IPR052337">
    <property type="entry name" value="SAT4-like"/>
</dbReference>
<evidence type="ECO:0000256" key="3">
    <source>
        <dbReference type="ARBA" id="ARBA00022989"/>
    </source>
</evidence>
<protein>
    <recommendedName>
        <fullName evidence="8">Rhodopsin domain-containing protein</fullName>
    </recommendedName>
</protein>
<feature type="region of interest" description="Disordered" evidence="6">
    <location>
        <begin position="248"/>
        <end position="346"/>
    </location>
</feature>
<dbReference type="EMBL" id="WVTA01000017">
    <property type="protein sequence ID" value="KAK3201109.1"/>
    <property type="molecule type" value="Genomic_DNA"/>
</dbReference>
<evidence type="ECO:0000313" key="9">
    <source>
        <dbReference type="EMBL" id="KAK3201109.1"/>
    </source>
</evidence>
<accession>A0AAN6RBP4</accession>
<dbReference type="Pfam" id="PF20684">
    <property type="entry name" value="Fung_rhodopsin"/>
    <property type="match status" value="1"/>
</dbReference>
<proteinExistence type="inferred from homology"/>
<feature type="transmembrane region" description="Helical" evidence="7">
    <location>
        <begin position="80"/>
        <end position="105"/>
    </location>
</feature>
<gene>
    <name evidence="9" type="ORF">GRF29_213g1069218</name>
</gene>
<evidence type="ECO:0000256" key="1">
    <source>
        <dbReference type="ARBA" id="ARBA00004141"/>
    </source>
</evidence>
<sequence length="346" mass="38550">IFTIGLTAAVLLANQTFGWDRHIYDIPMSKWGANLKIAMAAKLLFTAAATFTRLSLFTFYYRLVKDSSRQGFRWMVHLNVAYTVAIFFTFIFLGTFLCTPVHLYWTIGAEGKCLDEGAATMAAGIINVTADFLCTITPMPLVAQLSMPRRQRAAVMFLFSLGFLVTIVGCVRTWYIYKALVLEYDLTWYSYPLWIAAAIEIDVGVICASAPVLRPLLSKFLLYASSHDPTSTSRHRRKGYSAQTLTAVNSSLNPNPSPSHPNDSYPPHAPHDPKSSPSSPVFELRAWTERTKEEDEGSEEAIMRGRGDLGPPPECKHPLTKSPTPSDTLRTPHFTPTSNPSISIYR</sequence>
<dbReference type="InterPro" id="IPR049326">
    <property type="entry name" value="Rhodopsin_dom_fungi"/>
</dbReference>
<dbReference type="AlphaFoldDB" id="A0AAN6RBP4"/>
<evidence type="ECO:0000313" key="10">
    <source>
        <dbReference type="Proteomes" id="UP001280581"/>
    </source>
</evidence>
<evidence type="ECO:0000256" key="6">
    <source>
        <dbReference type="SAM" id="MobiDB-lite"/>
    </source>
</evidence>
<organism evidence="9 10">
    <name type="scientific">Pseudopithomyces chartarum</name>
    <dbReference type="NCBI Taxonomy" id="1892770"/>
    <lineage>
        <taxon>Eukaryota</taxon>
        <taxon>Fungi</taxon>
        <taxon>Dikarya</taxon>
        <taxon>Ascomycota</taxon>
        <taxon>Pezizomycotina</taxon>
        <taxon>Dothideomycetes</taxon>
        <taxon>Pleosporomycetidae</taxon>
        <taxon>Pleosporales</taxon>
        <taxon>Massarineae</taxon>
        <taxon>Didymosphaeriaceae</taxon>
        <taxon>Pseudopithomyces</taxon>
    </lineage>
</organism>
<feature type="transmembrane region" description="Helical" evidence="7">
    <location>
        <begin position="117"/>
        <end position="142"/>
    </location>
</feature>
<evidence type="ECO:0000256" key="7">
    <source>
        <dbReference type="SAM" id="Phobius"/>
    </source>
</evidence>
<feature type="compositionally biased region" description="Low complexity" evidence="6">
    <location>
        <begin position="249"/>
        <end position="266"/>
    </location>
</feature>